<name>A0ABW6FPL3_9ACTN</name>
<evidence type="ECO:0000256" key="2">
    <source>
        <dbReference type="SAM" id="SignalP"/>
    </source>
</evidence>
<proteinExistence type="predicted"/>
<evidence type="ECO:0008006" key="5">
    <source>
        <dbReference type="Google" id="ProtNLM"/>
    </source>
</evidence>
<feature type="signal peptide" evidence="2">
    <location>
        <begin position="1"/>
        <end position="24"/>
    </location>
</feature>
<reference evidence="3 4" key="1">
    <citation type="submission" date="2024-09" db="EMBL/GenBank/DDBJ databases">
        <title>The Natural Products Discovery Center: Release of the First 8490 Sequenced Strains for Exploring Actinobacteria Biosynthetic Diversity.</title>
        <authorList>
            <person name="Kalkreuter E."/>
            <person name="Kautsar S.A."/>
            <person name="Yang D."/>
            <person name="Bader C.D."/>
            <person name="Teijaro C.N."/>
            <person name="Fluegel L."/>
            <person name="Davis C.M."/>
            <person name="Simpson J.R."/>
            <person name="Lauterbach L."/>
            <person name="Steele A.D."/>
            <person name="Gui C."/>
            <person name="Meng S."/>
            <person name="Li G."/>
            <person name="Viehrig K."/>
            <person name="Ye F."/>
            <person name="Su P."/>
            <person name="Kiefer A.F."/>
            <person name="Nichols A."/>
            <person name="Cepeda A.J."/>
            <person name="Yan W."/>
            <person name="Fan B."/>
            <person name="Jiang Y."/>
            <person name="Adhikari A."/>
            <person name="Zheng C.-J."/>
            <person name="Schuster L."/>
            <person name="Cowan T.M."/>
            <person name="Smanski M.J."/>
            <person name="Chevrette M.G."/>
            <person name="De Carvalho L.P.S."/>
            <person name="Shen B."/>
        </authorList>
    </citation>
    <scope>NUCLEOTIDE SEQUENCE [LARGE SCALE GENOMIC DNA]</scope>
    <source>
        <strain evidence="3 4">NPDC058348</strain>
    </source>
</reference>
<keyword evidence="2" id="KW-0732">Signal</keyword>
<comment type="caution">
    <text evidence="3">The sequence shown here is derived from an EMBL/GenBank/DDBJ whole genome shotgun (WGS) entry which is preliminary data.</text>
</comment>
<evidence type="ECO:0000313" key="4">
    <source>
        <dbReference type="Proteomes" id="UP001598448"/>
    </source>
</evidence>
<feature type="chain" id="PRO_5047503038" description="Lipoprotein" evidence="2">
    <location>
        <begin position="25"/>
        <end position="174"/>
    </location>
</feature>
<gene>
    <name evidence="3" type="ORF">ACFWJN_22235</name>
</gene>
<organism evidence="3 4">
    <name type="scientific">Streptomyces albidochromogenes</name>
    <dbReference type="NCBI Taxonomy" id="329524"/>
    <lineage>
        <taxon>Bacteria</taxon>
        <taxon>Bacillati</taxon>
        <taxon>Actinomycetota</taxon>
        <taxon>Actinomycetes</taxon>
        <taxon>Kitasatosporales</taxon>
        <taxon>Streptomycetaceae</taxon>
        <taxon>Streptomyces</taxon>
    </lineage>
</organism>
<dbReference type="Proteomes" id="UP001598448">
    <property type="component" value="Unassembled WGS sequence"/>
</dbReference>
<dbReference type="EMBL" id="JBHXIJ010000177">
    <property type="protein sequence ID" value="MFD5101661.1"/>
    <property type="molecule type" value="Genomic_DNA"/>
</dbReference>
<feature type="region of interest" description="Disordered" evidence="1">
    <location>
        <begin position="152"/>
        <end position="174"/>
    </location>
</feature>
<accession>A0ABW6FPL3</accession>
<evidence type="ECO:0000313" key="3">
    <source>
        <dbReference type="EMBL" id="MFD5101661.1"/>
    </source>
</evidence>
<evidence type="ECO:0000256" key="1">
    <source>
        <dbReference type="SAM" id="MobiDB-lite"/>
    </source>
</evidence>
<dbReference type="PROSITE" id="PS51257">
    <property type="entry name" value="PROKAR_LIPOPROTEIN"/>
    <property type="match status" value="1"/>
</dbReference>
<feature type="region of interest" description="Disordered" evidence="1">
    <location>
        <begin position="28"/>
        <end position="57"/>
    </location>
</feature>
<dbReference type="RefSeq" id="WP_386717373.1">
    <property type="nucleotide sequence ID" value="NZ_JBHXIJ010000177.1"/>
</dbReference>
<sequence>MKMQPLSRLGVSSLAVLLPFALLTGCGSDEKSDVPSAGGKKPSAGSTAEKPGAGDPDAGVLRFVRCLRENDIEVDDPETNGNVSIQVTDNQDQAKISKAQNACKQYMDAGGSGGGAAGGGKETEEQKVWRLKVERCLRDKGFKIGNVAEGERAAHEKASKECYKEAGPVPGAGR</sequence>
<protein>
    <recommendedName>
        <fullName evidence="5">Lipoprotein</fullName>
    </recommendedName>
</protein>
<feature type="compositionally biased region" description="Basic and acidic residues" evidence="1">
    <location>
        <begin position="152"/>
        <end position="164"/>
    </location>
</feature>
<keyword evidence="4" id="KW-1185">Reference proteome</keyword>